<protein>
    <recommendedName>
        <fullName evidence="1">Phosphodiester glycosidase domain-containing protein</fullName>
    </recommendedName>
</protein>
<organism evidence="2 3">
    <name type="scientific">Candidatus Uhrbacteria bacterium CG_4_9_14_3_um_filter_41_35</name>
    <dbReference type="NCBI Taxonomy" id="1975034"/>
    <lineage>
        <taxon>Bacteria</taxon>
        <taxon>Candidatus Uhriibacteriota</taxon>
    </lineage>
</organism>
<sequence length="262" mass="29606">MKRIFLYSTFLIILGVGCQTFEFDSRPNFELAIRTGIELKLQTELSPNIEYYEYSEIINNSEIGDDFLVIYKIKQSSVDIRFAHDKEMGSVIDWQLKTGADIVVNGVYFHDDYLPSGKVIIDGQQVSDRQFDFDKTAFIEFEPNFKITDTALEQLNISEVKNGAQTYPFIFKHGEGAIKEDSALKARRSFMAADLAGNIYLGVIKKSDVSLFEMMNLLQDLEKWDNMVNLDGGPSSGIASGYDRSVNSLTSIPNVILVKEKD</sequence>
<proteinExistence type="predicted"/>
<dbReference type="Proteomes" id="UP000231263">
    <property type="component" value="Unassembled WGS sequence"/>
</dbReference>
<dbReference type="EMBL" id="PFWT01000009">
    <property type="protein sequence ID" value="PJA46655.1"/>
    <property type="molecule type" value="Genomic_DNA"/>
</dbReference>
<dbReference type="AlphaFoldDB" id="A0A2M7XFM8"/>
<evidence type="ECO:0000259" key="1">
    <source>
        <dbReference type="Pfam" id="PF09992"/>
    </source>
</evidence>
<dbReference type="InterPro" id="IPR018711">
    <property type="entry name" value="NAGPA"/>
</dbReference>
<dbReference type="PROSITE" id="PS51257">
    <property type="entry name" value="PROKAR_LIPOPROTEIN"/>
    <property type="match status" value="1"/>
</dbReference>
<dbReference type="Pfam" id="PF09992">
    <property type="entry name" value="NAGPA"/>
    <property type="match status" value="1"/>
</dbReference>
<evidence type="ECO:0000313" key="3">
    <source>
        <dbReference type="Proteomes" id="UP000231263"/>
    </source>
</evidence>
<name>A0A2M7XFM8_9BACT</name>
<evidence type="ECO:0000313" key="2">
    <source>
        <dbReference type="EMBL" id="PJA46655.1"/>
    </source>
</evidence>
<gene>
    <name evidence="2" type="ORF">CO173_02710</name>
</gene>
<reference evidence="3" key="1">
    <citation type="submission" date="2017-09" db="EMBL/GenBank/DDBJ databases">
        <title>Depth-based differentiation of microbial function through sediment-hosted aquifers and enrichment of novel symbionts in the deep terrestrial subsurface.</title>
        <authorList>
            <person name="Probst A.J."/>
            <person name="Ladd B."/>
            <person name="Jarett J.K."/>
            <person name="Geller-Mcgrath D.E."/>
            <person name="Sieber C.M.K."/>
            <person name="Emerson J.B."/>
            <person name="Anantharaman K."/>
            <person name="Thomas B.C."/>
            <person name="Malmstrom R."/>
            <person name="Stieglmeier M."/>
            <person name="Klingl A."/>
            <person name="Woyke T."/>
            <person name="Ryan C.M."/>
            <person name="Banfield J.F."/>
        </authorList>
    </citation>
    <scope>NUCLEOTIDE SEQUENCE [LARGE SCALE GENOMIC DNA]</scope>
</reference>
<comment type="caution">
    <text evidence="2">The sequence shown here is derived from an EMBL/GenBank/DDBJ whole genome shotgun (WGS) entry which is preliminary data.</text>
</comment>
<accession>A0A2M7XFM8</accession>
<feature type="domain" description="Phosphodiester glycosidase" evidence="1">
    <location>
        <begin position="99"/>
        <end position="258"/>
    </location>
</feature>